<keyword evidence="4" id="KW-0804">Transcription</keyword>
<dbReference type="PANTHER" id="PTHR43133:SF46">
    <property type="entry name" value="RNA POLYMERASE SIGMA-70 FACTOR ECF SUBFAMILY"/>
    <property type="match status" value="1"/>
</dbReference>
<feature type="domain" description="RNA polymerase sigma factor 70 region 4 type 2" evidence="6">
    <location>
        <begin position="121"/>
        <end position="170"/>
    </location>
</feature>
<dbReference type="GO" id="GO:0006352">
    <property type="term" value="P:DNA-templated transcription initiation"/>
    <property type="evidence" value="ECO:0007669"/>
    <property type="project" value="InterPro"/>
</dbReference>
<evidence type="ECO:0000256" key="4">
    <source>
        <dbReference type="ARBA" id="ARBA00023163"/>
    </source>
</evidence>
<name>A0A1I0S7K3_9BACT</name>
<dbReference type="InterPro" id="IPR036388">
    <property type="entry name" value="WH-like_DNA-bd_sf"/>
</dbReference>
<dbReference type="GO" id="GO:0003677">
    <property type="term" value="F:DNA binding"/>
    <property type="evidence" value="ECO:0007669"/>
    <property type="project" value="InterPro"/>
</dbReference>
<gene>
    <name evidence="7" type="ORF">SAMN04488122_4359</name>
</gene>
<dbReference type="SUPFAM" id="SSF88659">
    <property type="entry name" value="Sigma3 and sigma4 domains of RNA polymerase sigma factors"/>
    <property type="match status" value="1"/>
</dbReference>
<dbReference type="RefSeq" id="WP_089898001.1">
    <property type="nucleotide sequence ID" value="NZ_FOJG01000002.1"/>
</dbReference>
<dbReference type="NCBIfam" id="TIGR02937">
    <property type="entry name" value="sigma70-ECF"/>
    <property type="match status" value="1"/>
</dbReference>
<evidence type="ECO:0000313" key="7">
    <source>
        <dbReference type="EMBL" id="SEW51599.1"/>
    </source>
</evidence>
<protein>
    <submittedName>
        <fullName evidence="7">RNA polymerase sigma-70 factor, ECF subfamily</fullName>
    </submittedName>
</protein>
<dbReference type="InterPro" id="IPR007627">
    <property type="entry name" value="RNA_pol_sigma70_r2"/>
</dbReference>
<dbReference type="GO" id="GO:0016987">
    <property type="term" value="F:sigma factor activity"/>
    <property type="evidence" value="ECO:0007669"/>
    <property type="project" value="UniProtKB-KW"/>
</dbReference>
<dbReference type="EMBL" id="FOJG01000002">
    <property type="protein sequence ID" value="SEW51599.1"/>
    <property type="molecule type" value="Genomic_DNA"/>
</dbReference>
<dbReference type="SUPFAM" id="SSF88946">
    <property type="entry name" value="Sigma2 domain of RNA polymerase sigma factors"/>
    <property type="match status" value="1"/>
</dbReference>
<organism evidence="7 8">
    <name type="scientific">Chitinophaga arvensicola</name>
    <dbReference type="NCBI Taxonomy" id="29529"/>
    <lineage>
        <taxon>Bacteria</taxon>
        <taxon>Pseudomonadati</taxon>
        <taxon>Bacteroidota</taxon>
        <taxon>Chitinophagia</taxon>
        <taxon>Chitinophagales</taxon>
        <taxon>Chitinophagaceae</taxon>
        <taxon>Chitinophaga</taxon>
    </lineage>
</organism>
<evidence type="ECO:0000259" key="6">
    <source>
        <dbReference type="Pfam" id="PF08281"/>
    </source>
</evidence>
<evidence type="ECO:0000256" key="1">
    <source>
        <dbReference type="ARBA" id="ARBA00010641"/>
    </source>
</evidence>
<dbReference type="InterPro" id="IPR013324">
    <property type="entry name" value="RNA_pol_sigma_r3/r4-like"/>
</dbReference>
<keyword evidence="2" id="KW-0805">Transcription regulation</keyword>
<sequence>MIAKSHEDGYLLQLIREGNVPAFEELFSKHRKALYIYARTFIKDEAACLELVHDAFVNLWKDRQHLDKIQNCQSYLCVAIKNRALNYVRDKLVRESLIVLEEADEIVMPETAIEKILLNKLLRDAIASLPSASKRILEMRYFQEMSYAEIAQANEISKKTVGSQLNYAIKLLGLRLKNFNPDLELP</sequence>
<evidence type="ECO:0000256" key="3">
    <source>
        <dbReference type="ARBA" id="ARBA00023082"/>
    </source>
</evidence>
<dbReference type="Pfam" id="PF08281">
    <property type="entry name" value="Sigma70_r4_2"/>
    <property type="match status" value="1"/>
</dbReference>
<dbReference type="AlphaFoldDB" id="A0A1I0S7K3"/>
<reference evidence="8" key="1">
    <citation type="submission" date="2016-10" db="EMBL/GenBank/DDBJ databases">
        <authorList>
            <person name="Varghese N."/>
            <person name="Submissions S."/>
        </authorList>
    </citation>
    <scope>NUCLEOTIDE SEQUENCE [LARGE SCALE GENOMIC DNA]</scope>
    <source>
        <strain evidence="8">DSM 3695</strain>
    </source>
</reference>
<dbReference type="InterPro" id="IPR013325">
    <property type="entry name" value="RNA_pol_sigma_r2"/>
</dbReference>
<dbReference type="InterPro" id="IPR014284">
    <property type="entry name" value="RNA_pol_sigma-70_dom"/>
</dbReference>
<comment type="similarity">
    <text evidence="1">Belongs to the sigma-70 factor family. ECF subfamily.</text>
</comment>
<dbReference type="InterPro" id="IPR014327">
    <property type="entry name" value="RNA_pol_sigma70_bacteroid"/>
</dbReference>
<dbReference type="InterPro" id="IPR013249">
    <property type="entry name" value="RNA_pol_sigma70_r4_t2"/>
</dbReference>
<proteinExistence type="inferred from homology"/>
<dbReference type="Proteomes" id="UP000199310">
    <property type="component" value="Unassembled WGS sequence"/>
</dbReference>
<accession>A0A1I0S7K3</accession>
<dbReference type="Gene3D" id="1.10.10.10">
    <property type="entry name" value="Winged helix-like DNA-binding domain superfamily/Winged helix DNA-binding domain"/>
    <property type="match status" value="1"/>
</dbReference>
<keyword evidence="8" id="KW-1185">Reference proteome</keyword>
<dbReference type="STRING" id="29529.SAMN04488122_4359"/>
<dbReference type="Gene3D" id="1.10.1740.10">
    <property type="match status" value="1"/>
</dbReference>
<dbReference type="Pfam" id="PF04542">
    <property type="entry name" value="Sigma70_r2"/>
    <property type="match status" value="1"/>
</dbReference>
<dbReference type="CDD" id="cd06171">
    <property type="entry name" value="Sigma70_r4"/>
    <property type="match status" value="1"/>
</dbReference>
<evidence type="ECO:0000259" key="5">
    <source>
        <dbReference type="Pfam" id="PF04542"/>
    </source>
</evidence>
<dbReference type="NCBIfam" id="TIGR02985">
    <property type="entry name" value="Sig70_bacteroi1"/>
    <property type="match status" value="1"/>
</dbReference>
<evidence type="ECO:0000256" key="2">
    <source>
        <dbReference type="ARBA" id="ARBA00023015"/>
    </source>
</evidence>
<keyword evidence="3" id="KW-0731">Sigma factor</keyword>
<feature type="domain" description="RNA polymerase sigma-70 region 2" evidence="5">
    <location>
        <begin position="26"/>
        <end position="91"/>
    </location>
</feature>
<dbReference type="OrthoDB" id="1097528at2"/>
<evidence type="ECO:0000313" key="8">
    <source>
        <dbReference type="Proteomes" id="UP000199310"/>
    </source>
</evidence>
<dbReference type="PANTHER" id="PTHR43133">
    <property type="entry name" value="RNA POLYMERASE ECF-TYPE SIGMA FACTO"/>
    <property type="match status" value="1"/>
</dbReference>
<dbReference type="InterPro" id="IPR039425">
    <property type="entry name" value="RNA_pol_sigma-70-like"/>
</dbReference>